<feature type="transmembrane region" description="Helical" evidence="2">
    <location>
        <begin position="163"/>
        <end position="186"/>
    </location>
</feature>
<feature type="transmembrane region" description="Helical" evidence="2">
    <location>
        <begin position="83"/>
        <end position="104"/>
    </location>
</feature>
<evidence type="ECO:0000256" key="1">
    <source>
        <dbReference type="SAM" id="MobiDB-lite"/>
    </source>
</evidence>
<protein>
    <submittedName>
        <fullName evidence="4">Uncharacterized protein</fullName>
    </submittedName>
</protein>
<keyword evidence="2" id="KW-1133">Transmembrane helix</keyword>
<feature type="compositionally biased region" description="Polar residues" evidence="1">
    <location>
        <begin position="278"/>
        <end position="301"/>
    </location>
</feature>
<dbReference type="AlphaFoldDB" id="A0A1B6DRN9"/>
<evidence type="ECO:0000256" key="2">
    <source>
        <dbReference type="SAM" id="Phobius"/>
    </source>
</evidence>
<evidence type="ECO:0000313" key="4">
    <source>
        <dbReference type="EMBL" id="JAS28335.1"/>
    </source>
</evidence>
<organism evidence="4">
    <name type="scientific">Clastoptera arizonana</name>
    <name type="common">Arizona spittle bug</name>
    <dbReference type="NCBI Taxonomy" id="38151"/>
    <lineage>
        <taxon>Eukaryota</taxon>
        <taxon>Metazoa</taxon>
        <taxon>Ecdysozoa</taxon>
        <taxon>Arthropoda</taxon>
        <taxon>Hexapoda</taxon>
        <taxon>Insecta</taxon>
        <taxon>Pterygota</taxon>
        <taxon>Neoptera</taxon>
        <taxon>Paraneoptera</taxon>
        <taxon>Hemiptera</taxon>
        <taxon>Auchenorrhyncha</taxon>
        <taxon>Cercopoidea</taxon>
        <taxon>Clastopteridae</taxon>
        <taxon>Clastoptera</taxon>
    </lineage>
</organism>
<gene>
    <name evidence="3" type="ORF">g.35810</name>
    <name evidence="4" type="ORF">g.35812</name>
</gene>
<feature type="compositionally biased region" description="Low complexity" evidence="1">
    <location>
        <begin position="239"/>
        <end position="263"/>
    </location>
</feature>
<dbReference type="EMBL" id="GEDC01012420">
    <property type="protein sequence ID" value="JAS24878.1"/>
    <property type="molecule type" value="Transcribed_RNA"/>
</dbReference>
<feature type="region of interest" description="Disordered" evidence="1">
    <location>
        <begin position="196"/>
        <end position="302"/>
    </location>
</feature>
<sequence>MAEGIKSKALYSTGVACLGFASFALAATAVALPLWGHFENPGAGLGGESGYFGPFQLCKELLYGRTKCGDNASRFQPVVAVKVAGYIAAIGTLLLAVFCILSVLQMSMVISKEKVVLPYIMAVNIKCGLALVSTLTMIVAAGLFSLQTDDREHDFIVKRGLSFYILICLIILNFFLFVGALYDVLFARRLGGDPTMCSRDPTGEDATTINNPGFRDKRSSHPGGSVSVTDASGKPYARSGTNGSLATLSTTLSSNGSTTGSVTRSPLRSSLKKPRPPTANNGLGIQNPGFSGTSPTLSRNGSLVKKVRIQTHSTAV</sequence>
<accession>A0A1B6DRN9</accession>
<proteinExistence type="predicted"/>
<dbReference type="EMBL" id="GEDC01008963">
    <property type="protein sequence ID" value="JAS28335.1"/>
    <property type="molecule type" value="Transcribed_RNA"/>
</dbReference>
<name>A0A1B6DRN9_9HEMI</name>
<keyword evidence="2" id="KW-0812">Transmembrane</keyword>
<evidence type="ECO:0000313" key="3">
    <source>
        <dbReference type="EMBL" id="JAS24878.1"/>
    </source>
</evidence>
<reference evidence="4" key="1">
    <citation type="submission" date="2015-12" db="EMBL/GenBank/DDBJ databases">
        <title>De novo transcriptome assembly of four potential Pierce s Disease insect vectors from Arizona vineyards.</title>
        <authorList>
            <person name="Tassone E.E."/>
        </authorList>
    </citation>
    <scope>NUCLEOTIDE SEQUENCE</scope>
</reference>
<keyword evidence="2" id="KW-0472">Membrane</keyword>
<feature type="transmembrane region" description="Helical" evidence="2">
    <location>
        <begin position="116"/>
        <end position="143"/>
    </location>
</feature>